<proteinExistence type="predicted"/>
<feature type="transmembrane region" description="Helical" evidence="1">
    <location>
        <begin position="9"/>
        <end position="27"/>
    </location>
</feature>
<organism evidence="2 3">
    <name type="scientific">Paenibacillus nuruki</name>
    <dbReference type="NCBI Taxonomy" id="1886670"/>
    <lineage>
        <taxon>Bacteria</taxon>
        <taxon>Bacillati</taxon>
        <taxon>Bacillota</taxon>
        <taxon>Bacilli</taxon>
        <taxon>Bacillales</taxon>
        <taxon>Paenibacillaceae</taxon>
        <taxon>Paenibacillus</taxon>
    </lineage>
</organism>
<keyword evidence="3" id="KW-1185">Reference proteome</keyword>
<evidence type="ECO:0000313" key="2">
    <source>
        <dbReference type="EMBL" id="ODP27247.1"/>
    </source>
</evidence>
<keyword evidence="1" id="KW-0472">Membrane</keyword>
<evidence type="ECO:0000256" key="1">
    <source>
        <dbReference type="SAM" id="Phobius"/>
    </source>
</evidence>
<evidence type="ECO:0000313" key="3">
    <source>
        <dbReference type="Proteomes" id="UP000094578"/>
    </source>
</evidence>
<comment type="caution">
    <text evidence="2">The sequence shown here is derived from an EMBL/GenBank/DDBJ whole genome shotgun (WGS) entry which is preliminary data.</text>
</comment>
<dbReference type="STRING" id="1886670.PTI45_03372"/>
<keyword evidence="1" id="KW-1133">Transmembrane helix</keyword>
<gene>
    <name evidence="2" type="ORF">PTI45_03372</name>
</gene>
<name>A0A1E3L0C4_9BACL</name>
<dbReference type="EMBL" id="MDER01000064">
    <property type="protein sequence ID" value="ODP27247.1"/>
    <property type="molecule type" value="Genomic_DNA"/>
</dbReference>
<sequence>MTFFDHKRVWLVTVIVMLLFMLIPNRVHITRNFPSDIVKQYQFGQFSSFLTLQTSDDLTGYENLWFITMHTEKVYFKTDSFFVSLIGCYITAYFLIKVWQVLRNRLSVK</sequence>
<protein>
    <submittedName>
        <fullName evidence="2">Uncharacterized protein</fullName>
    </submittedName>
</protein>
<dbReference type="AlphaFoldDB" id="A0A1E3L0C4"/>
<reference evidence="2 3" key="1">
    <citation type="submission" date="2016-08" db="EMBL/GenBank/DDBJ databases">
        <title>Genome sequencing of Paenibacillus sp. TI45-13ar, isolated from Korean traditional nuruk.</title>
        <authorList>
            <person name="Kim S.-J."/>
        </authorList>
    </citation>
    <scope>NUCLEOTIDE SEQUENCE [LARGE SCALE GENOMIC DNA]</scope>
    <source>
        <strain evidence="2 3">TI45-13ar</strain>
    </source>
</reference>
<dbReference type="RefSeq" id="WP_069328759.1">
    <property type="nucleotide sequence ID" value="NZ_MDER01000064.1"/>
</dbReference>
<feature type="transmembrane region" description="Helical" evidence="1">
    <location>
        <begin position="81"/>
        <end position="99"/>
    </location>
</feature>
<dbReference type="Proteomes" id="UP000094578">
    <property type="component" value="Unassembled WGS sequence"/>
</dbReference>
<accession>A0A1E3L0C4</accession>
<keyword evidence="1" id="KW-0812">Transmembrane</keyword>